<dbReference type="GO" id="GO:0005737">
    <property type="term" value="C:cytoplasm"/>
    <property type="evidence" value="ECO:0007669"/>
    <property type="project" value="InterPro"/>
</dbReference>
<dbReference type="InterPro" id="IPR014879">
    <property type="entry name" value="Spo0A_C"/>
</dbReference>
<dbReference type="GO" id="GO:0042173">
    <property type="term" value="P:regulation of sporulation resulting in formation of a cellular spore"/>
    <property type="evidence" value="ECO:0007669"/>
    <property type="project" value="InterPro"/>
</dbReference>
<dbReference type="OrthoDB" id="2087590at2"/>
<reference evidence="2 3" key="1">
    <citation type="submission" date="2018-07" db="EMBL/GenBank/DDBJ databases">
        <title>GABA Modulating Bacteria of the Human Gut Microbiota.</title>
        <authorList>
            <person name="Strandwitz P."/>
            <person name="Kim K.H."/>
            <person name="Terekhova D."/>
            <person name="Liu J.K."/>
            <person name="Sharma A."/>
            <person name="Levering J."/>
            <person name="Mcdonald D."/>
            <person name="Dietrich D."/>
            <person name="Ramadhar T.R."/>
            <person name="Lekbua A."/>
            <person name="Mroue N."/>
            <person name="Liston C."/>
            <person name="Stewart E.J."/>
            <person name="Dubin M.J."/>
            <person name="Zengler K."/>
            <person name="Knight R."/>
            <person name="Gilbert J.A."/>
            <person name="Clardy J."/>
            <person name="Lewis K."/>
        </authorList>
    </citation>
    <scope>NUCLEOTIDE SEQUENCE [LARGE SCALE GENOMIC DNA]</scope>
    <source>
        <strain evidence="2 3">KLE1738</strain>
    </source>
</reference>
<evidence type="ECO:0000313" key="2">
    <source>
        <dbReference type="EMBL" id="RFT06517.1"/>
    </source>
</evidence>
<keyword evidence="3" id="KW-1185">Reference proteome</keyword>
<feature type="domain" description="Sporulation initiation factor Spo0A C-terminal" evidence="1">
    <location>
        <begin position="43"/>
        <end position="96"/>
    </location>
</feature>
<dbReference type="Gene3D" id="1.10.10.10">
    <property type="entry name" value="Winged helix-like DNA-binding domain superfamily/Winged helix DNA-binding domain"/>
    <property type="match status" value="1"/>
</dbReference>
<dbReference type="AlphaFoldDB" id="A0A3E2B3F7"/>
<name>A0A3E2B3F7_9FIRM</name>
<proteinExistence type="predicted"/>
<dbReference type="GeneID" id="97995458"/>
<dbReference type="GO" id="GO:0005509">
    <property type="term" value="F:calcium ion binding"/>
    <property type="evidence" value="ECO:0007669"/>
    <property type="project" value="InterPro"/>
</dbReference>
<evidence type="ECO:0000313" key="3">
    <source>
        <dbReference type="Proteomes" id="UP000260649"/>
    </source>
</evidence>
<protein>
    <recommendedName>
        <fullName evidence="1">Sporulation initiation factor Spo0A C-terminal domain-containing protein</fullName>
    </recommendedName>
</protein>
<dbReference type="InterPro" id="IPR016032">
    <property type="entry name" value="Sig_transdc_resp-reg_C-effctor"/>
</dbReference>
<evidence type="ECO:0000259" key="1">
    <source>
        <dbReference type="Pfam" id="PF08769"/>
    </source>
</evidence>
<accession>A0A3E2B3F7</accession>
<dbReference type="GO" id="GO:0003677">
    <property type="term" value="F:DNA binding"/>
    <property type="evidence" value="ECO:0007669"/>
    <property type="project" value="InterPro"/>
</dbReference>
<dbReference type="EMBL" id="QQRQ01000009">
    <property type="protein sequence ID" value="RFT06517.1"/>
    <property type="molecule type" value="Genomic_DNA"/>
</dbReference>
<dbReference type="Pfam" id="PF08769">
    <property type="entry name" value="Spo0A_C"/>
    <property type="match status" value="1"/>
</dbReference>
<organism evidence="2 3">
    <name type="scientific">Evtepia gabavorous</name>
    <dbReference type="NCBI Taxonomy" id="2211183"/>
    <lineage>
        <taxon>Bacteria</taxon>
        <taxon>Bacillati</taxon>
        <taxon>Bacillota</taxon>
        <taxon>Clostridia</taxon>
        <taxon>Eubacteriales</taxon>
        <taxon>Evtepia</taxon>
    </lineage>
</organism>
<gene>
    <name evidence="2" type="ORF">DV520_06895</name>
</gene>
<sequence length="127" mass="14718">MTNTEAIIRTILGPIRRDTRPLACSVDCLSELLFVQKIPMDEIMVTKDIYPEVAKQLNKNPRTISRSVERLVLCCWEEGNRAYLAKIIGRNLTTLREPREMLFYLSVYSHWNVPFFTAVQAQPSLLF</sequence>
<dbReference type="SUPFAM" id="SSF46894">
    <property type="entry name" value="C-terminal effector domain of the bipartite response regulators"/>
    <property type="match status" value="1"/>
</dbReference>
<dbReference type="GO" id="GO:0003700">
    <property type="term" value="F:DNA-binding transcription factor activity"/>
    <property type="evidence" value="ECO:0007669"/>
    <property type="project" value="InterPro"/>
</dbReference>
<comment type="caution">
    <text evidence="2">The sequence shown here is derived from an EMBL/GenBank/DDBJ whole genome shotgun (WGS) entry which is preliminary data.</text>
</comment>
<dbReference type="Proteomes" id="UP000260649">
    <property type="component" value="Unassembled WGS sequence"/>
</dbReference>
<dbReference type="RefSeq" id="WP_021919210.1">
    <property type="nucleotide sequence ID" value="NZ_CAKXKJ010000016.1"/>
</dbReference>
<dbReference type="InterPro" id="IPR036388">
    <property type="entry name" value="WH-like_DNA-bd_sf"/>
</dbReference>